<dbReference type="Pfam" id="PF00528">
    <property type="entry name" value="BPD_transp_1"/>
    <property type="match status" value="1"/>
</dbReference>
<dbReference type="Gene3D" id="1.10.3720.10">
    <property type="entry name" value="MetI-like"/>
    <property type="match status" value="1"/>
</dbReference>
<feature type="transmembrane region" description="Helical" evidence="8">
    <location>
        <begin position="193"/>
        <end position="220"/>
    </location>
</feature>
<evidence type="ECO:0000313" key="11">
    <source>
        <dbReference type="Proteomes" id="UP001611548"/>
    </source>
</evidence>
<comment type="caution">
    <text evidence="10">The sequence shown here is derived from an EMBL/GenBank/DDBJ whole genome shotgun (WGS) entry which is preliminary data.</text>
</comment>
<keyword evidence="2 8" id="KW-0813">Transport</keyword>
<evidence type="ECO:0000256" key="1">
    <source>
        <dbReference type="ARBA" id="ARBA00004429"/>
    </source>
</evidence>
<reference evidence="10 11" key="1">
    <citation type="submission" date="2024-10" db="EMBL/GenBank/DDBJ databases">
        <title>The Natural Products Discovery Center: Release of the First 8490 Sequenced Strains for Exploring Actinobacteria Biosynthetic Diversity.</title>
        <authorList>
            <person name="Kalkreuter E."/>
            <person name="Kautsar S.A."/>
            <person name="Yang D."/>
            <person name="Bader C.D."/>
            <person name="Teijaro C.N."/>
            <person name="Fluegel L."/>
            <person name="Davis C.M."/>
            <person name="Simpson J.R."/>
            <person name="Lauterbach L."/>
            <person name="Steele A.D."/>
            <person name="Gui C."/>
            <person name="Meng S."/>
            <person name="Li G."/>
            <person name="Viehrig K."/>
            <person name="Ye F."/>
            <person name="Su P."/>
            <person name="Kiefer A.F."/>
            <person name="Nichols A."/>
            <person name="Cepeda A.J."/>
            <person name="Yan W."/>
            <person name="Fan B."/>
            <person name="Jiang Y."/>
            <person name="Adhikari A."/>
            <person name="Zheng C.-J."/>
            <person name="Schuster L."/>
            <person name="Cowan T.M."/>
            <person name="Smanski M.J."/>
            <person name="Chevrette M.G."/>
            <person name="De Carvalho L.P.S."/>
            <person name="Shen B."/>
        </authorList>
    </citation>
    <scope>NUCLEOTIDE SEQUENCE [LARGE SCALE GENOMIC DNA]</scope>
    <source>
        <strain evidence="10 11">NPDC020327</strain>
    </source>
</reference>
<dbReference type="PANTHER" id="PTHR43357">
    <property type="entry name" value="INNER MEMBRANE ABC TRANSPORTER PERMEASE PROTEIN YDCV"/>
    <property type="match status" value="1"/>
</dbReference>
<protein>
    <submittedName>
        <fullName evidence="10">ABC transporter permease</fullName>
    </submittedName>
</protein>
<feature type="transmembrane region" description="Helical" evidence="8">
    <location>
        <begin position="137"/>
        <end position="156"/>
    </location>
</feature>
<keyword evidence="5 8" id="KW-0812">Transmembrane</keyword>
<dbReference type="InterPro" id="IPR000515">
    <property type="entry name" value="MetI-like"/>
</dbReference>
<proteinExistence type="inferred from homology"/>
<evidence type="ECO:0000256" key="4">
    <source>
        <dbReference type="ARBA" id="ARBA00022519"/>
    </source>
</evidence>
<evidence type="ECO:0000256" key="6">
    <source>
        <dbReference type="ARBA" id="ARBA00022989"/>
    </source>
</evidence>
<name>A0ABW7UWC9_9ACTN</name>
<evidence type="ECO:0000256" key="2">
    <source>
        <dbReference type="ARBA" id="ARBA00022448"/>
    </source>
</evidence>
<feature type="transmembrane region" description="Helical" evidence="8">
    <location>
        <begin position="20"/>
        <end position="44"/>
    </location>
</feature>
<evidence type="ECO:0000259" key="9">
    <source>
        <dbReference type="PROSITE" id="PS50928"/>
    </source>
</evidence>
<feature type="transmembrane region" description="Helical" evidence="8">
    <location>
        <begin position="79"/>
        <end position="98"/>
    </location>
</feature>
<gene>
    <name evidence="10" type="ORF">ACH429_22735</name>
</gene>
<dbReference type="InterPro" id="IPR035906">
    <property type="entry name" value="MetI-like_sf"/>
</dbReference>
<comment type="similarity">
    <text evidence="8">Belongs to the binding-protein-dependent transport system permease family.</text>
</comment>
<feature type="transmembrane region" description="Helical" evidence="8">
    <location>
        <begin position="240"/>
        <end position="261"/>
    </location>
</feature>
<dbReference type="Proteomes" id="UP001611548">
    <property type="component" value="Unassembled WGS sequence"/>
</dbReference>
<dbReference type="PROSITE" id="PS50928">
    <property type="entry name" value="ABC_TM1"/>
    <property type="match status" value="1"/>
</dbReference>
<evidence type="ECO:0000256" key="7">
    <source>
        <dbReference type="ARBA" id="ARBA00023136"/>
    </source>
</evidence>
<dbReference type="SUPFAM" id="SSF161098">
    <property type="entry name" value="MetI-like"/>
    <property type="match status" value="1"/>
</dbReference>
<accession>A0ABW7UWC9</accession>
<dbReference type="EMBL" id="JBIRWE010000012">
    <property type="protein sequence ID" value="MFI1966892.1"/>
    <property type="molecule type" value="Genomic_DNA"/>
</dbReference>
<keyword evidence="7 8" id="KW-0472">Membrane</keyword>
<evidence type="ECO:0000256" key="8">
    <source>
        <dbReference type="RuleBase" id="RU363032"/>
    </source>
</evidence>
<sequence>MSGIQGGGLVWSRSGRLGVWAAFAVVFVPVILAPLAVVVLAAFAGSWNGVLPGSLTGRHLEQALSGEQLASLSVSVQTGLLSGLTAVAVGGWAAVAVRGAPPALRRLTDAVLHLPIAVSSVVIGLGLLVAFGTSPLLAGTMGMVVIAHVVLVLAFAHSTVSAALDRLDPAYALVAGSLGATPARVLWRIRLPLLTPALSAAGSLSIALSMGEVGATIMVYPASWRTLPVSVFALTDRGRVFLAAAETLVLLAATLLLLLALGRMRTRAAK</sequence>
<keyword evidence="6 8" id="KW-1133">Transmembrane helix</keyword>
<dbReference type="PANTHER" id="PTHR43357:SF4">
    <property type="entry name" value="INNER MEMBRANE ABC TRANSPORTER PERMEASE PROTEIN YDCV"/>
    <property type="match status" value="1"/>
</dbReference>
<evidence type="ECO:0000256" key="3">
    <source>
        <dbReference type="ARBA" id="ARBA00022475"/>
    </source>
</evidence>
<dbReference type="CDD" id="cd06261">
    <property type="entry name" value="TM_PBP2"/>
    <property type="match status" value="1"/>
</dbReference>
<keyword evidence="11" id="KW-1185">Reference proteome</keyword>
<keyword evidence="3" id="KW-1003">Cell membrane</keyword>
<dbReference type="RefSeq" id="WP_055471596.1">
    <property type="nucleotide sequence ID" value="NZ_JBIRWE010000012.1"/>
</dbReference>
<evidence type="ECO:0000313" key="10">
    <source>
        <dbReference type="EMBL" id="MFI1966892.1"/>
    </source>
</evidence>
<feature type="transmembrane region" description="Helical" evidence="8">
    <location>
        <begin position="110"/>
        <end position="131"/>
    </location>
</feature>
<organism evidence="10 11">
    <name type="scientific">Streptomyces pathocidini</name>
    <dbReference type="NCBI Taxonomy" id="1650571"/>
    <lineage>
        <taxon>Bacteria</taxon>
        <taxon>Bacillati</taxon>
        <taxon>Actinomycetota</taxon>
        <taxon>Actinomycetes</taxon>
        <taxon>Kitasatosporales</taxon>
        <taxon>Streptomycetaceae</taxon>
        <taxon>Streptomyces</taxon>
    </lineage>
</organism>
<feature type="domain" description="ABC transmembrane type-1" evidence="9">
    <location>
        <begin position="72"/>
        <end position="261"/>
    </location>
</feature>
<keyword evidence="4" id="KW-0997">Cell inner membrane</keyword>
<comment type="subcellular location">
    <subcellularLocation>
        <location evidence="1">Cell inner membrane</location>
        <topology evidence="1">Multi-pass membrane protein</topology>
    </subcellularLocation>
    <subcellularLocation>
        <location evidence="8">Cell membrane</location>
        <topology evidence="8">Multi-pass membrane protein</topology>
    </subcellularLocation>
</comment>
<evidence type="ECO:0000256" key="5">
    <source>
        <dbReference type="ARBA" id="ARBA00022692"/>
    </source>
</evidence>